<feature type="compositionally biased region" description="Basic and acidic residues" evidence="4">
    <location>
        <begin position="129"/>
        <end position="151"/>
    </location>
</feature>
<feature type="compositionally biased region" description="Polar residues" evidence="4">
    <location>
        <begin position="1"/>
        <end position="11"/>
    </location>
</feature>
<evidence type="ECO:0000256" key="4">
    <source>
        <dbReference type="SAM" id="MobiDB-lite"/>
    </source>
</evidence>
<feature type="region of interest" description="Disordered" evidence="4">
    <location>
        <begin position="129"/>
        <end position="211"/>
    </location>
</feature>
<gene>
    <name evidence="5" type="ORF">VitviT2T_020793</name>
</gene>
<evidence type="ECO:0008006" key="7">
    <source>
        <dbReference type="Google" id="ProtNLM"/>
    </source>
</evidence>
<evidence type="ECO:0000313" key="5">
    <source>
        <dbReference type="EMBL" id="WKA02629.1"/>
    </source>
</evidence>
<name>A0ABY9D4Y8_VITVI</name>
<evidence type="ECO:0000256" key="3">
    <source>
        <dbReference type="ARBA" id="ARBA00023242"/>
    </source>
</evidence>
<proteinExistence type="inferred from homology"/>
<dbReference type="EMBL" id="CP126661">
    <property type="protein sequence ID" value="WKA02629.1"/>
    <property type="molecule type" value="Genomic_DNA"/>
</dbReference>
<comment type="subcellular location">
    <subcellularLocation>
        <location evidence="1">Nucleus</location>
    </subcellularLocation>
</comment>
<feature type="compositionally biased region" description="Basic and acidic residues" evidence="4">
    <location>
        <begin position="185"/>
        <end position="197"/>
    </location>
</feature>
<sequence length="211" mass="23745">MHSHLSSQPNTSPNLPFYPPFPPISPGQVNPTPTMDILFQFSPKKITSIYRPCLYIVSSHQGYLITQQSNRVAILCPFHCFTIIHISMDGERKKRKMEKDEEQEDDEEKSVEKFFALIRSTREARDRLLGHGDASKQQEKKQGEEEGKEKAMMGTWTPTFRLEDFIGGSQAKGAKDFPGIQAGPSERKEEEKEESKEGNGGGSGLDLNLSL</sequence>
<dbReference type="InterPro" id="IPR031425">
    <property type="entry name" value="NPR1/NH1-interacting"/>
</dbReference>
<comment type="similarity">
    <text evidence="2">Belongs to the NPR1-interactor family.</text>
</comment>
<dbReference type="PANTHER" id="PTHR33669:SF26">
    <property type="entry name" value="PROTEIN NIM1-INTERACTING 3"/>
    <property type="match status" value="1"/>
</dbReference>
<accession>A0ABY9D4Y8</accession>
<protein>
    <recommendedName>
        <fullName evidence="7">Protein NIM1-INTERACTING 1</fullName>
    </recommendedName>
</protein>
<organism evidence="5 6">
    <name type="scientific">Vitis vinifera</name>
    <name type="common">Grape</name>
    <dbReference type="NCBI Taxonomy" id="29760"/>
    <lineage>
        <taxon>Eukaryota</taxon>
        <taxon>Viridiplantae</taxon>
        <taxon>Streptophyta</taxon>
        <taxon>Embryophyta</taxon>
        <taxon>Tracheophyta</taxon>
        <taxon>Spermatophyta</taxon>
        <taxon>Magnoliopsida</taxon>
        <taxon>eudicotyledons</taxon>
        <taxon>Gunneridae</taxon>
        <taxon>Pentapetalae</taxon>
        <taxon>rosids</taxon>
        <taxon>Vitales</taxon>
        <taxon>Vitaceae</taxon>
        <taxon>Viteae</taxon>
        <taxon>Vitis</taxon>
    </lineage>
</organism>
<dbReference type="Proteomes" id="UP001227230">
    <property type="component" value="Chromosome 14"/>
</dbReference>
<reference evidence="5 6" key="1">
    <citation type="journal article" date="2023" name="Hortic Res">
        <title>The complete reference genome for grapevine (Vitis vinifera L.) genetics and breeding.</title>
        <authorList>
            <person name="Shi X."/>
            <person name="Cao S."/>
            <person name="Wang X."/>
            <person name="Huang S."/>
            <person name="Wang Y."/>
            <person name="Liu Z."/>
            <person name="Liu W."/>
            <person name="Leng X."/>
            <person name="Peng Y."/>
            <person name="Wang N."/>
            <person name="Wang Y."/>
            <person name="Ma Z."/>
            <person name="Xu X."/>
            <person name="Zhang F."/>
            <person name="Xue H."/>
            <person name="Zhong H."/>
            <person name="Wang Y."/>
            <person name="Zhang K."/>
            <person name="Velt A."/>
            <person name="Avia K."/>
            <person name="Holtgrawe D."/>
            <person name="Grimplet J."/>
            <person name="Matus J.T."/>
            <person name="Ware D."/>
            <person name="Wu X."/>
            <person name="Wang H."/>
            <person name="Liu C."/>
            <person name="Fang Y."/>
            <person name="Rustenholz C."/>
            <person name="Cheng Z."/>
            <person name="Xiao H."/>
            <person name="Zhou Y."/>
        </authorList>
    </citation>
    <scope>NUCLEOTIDE SEQUENCE [LARGE SCALE GENOMIC DNA]</scope>
    <source>
        <strain evidence="6">cv. Pinot noir / PN40024</strain>
        <tissue evidence="5">Leaf</tissue>
    </source>
</reference>
<dbReference type="PANTHER" id="PTHR33669">
    <property type="entry name" value="PROTEIN NEGATIVE REGULATOR OF RESISTANCE"/>
    <property type="match status" value="1"/>
</dbReference>
<keyword evidence="6" id="KW-1185">Reference proteome</keyword>
<evidence type="ECO:0000313" key="6">
    <source>
        <dbReference type="Proteomes" id="UP001227230"/>
    </source>
</evidence>
<evidence type="ECO:0000256" key="2">
    <source>
        <dbReference type="ARBA" id="ARBA00009937"/>
    </source>
</evidence>
<evidence type="ECO:0000256" key="1">
    <source>
        <dbReference type="ARBA" id="ARBA00004123"/>
    </source>
</evidence>
<keyword evidence="3" id="KW-0539">Nucleus</keyword>
<dbReference type="Pfam" id="PF15699">
    <property type="entry name" value="NPR1_interact"/>
    <property type="match status" value="1"/>
</dbReference>
<feature type="region of interest" description="Disordered" evidence="4">
    <location>
        <begin position="1"/>
        <end position="20"/>
    </location>
</feature>
<feature type="compositionally biased region" description="Acidic residues" evidence="4">
    <location>
        <begin position="100"/>
        <end position="109"/>
    </location>
</feature>
<feature type="region of interest" description="Disordered" evidence="4">
    <location>
        <begin position="91"/>
        <end position="111"/>
    </location>
</feature>